<evidence type="ECO:0000256" key="6">
    <source>
        <dbReference type="ARBA" id="ARBA00023239"/>
    </source>
</evidence>
<evidence type="ECO:0000259" key="8">
    <source>
        <dbReference type="SMART" id="SM00752"/>
    </source>
</evidence>
<dbReference type="Pfam" id="PF22777">
    <property type="entry name" value="VKGC_lumenal_dom"/>
    <property type="match status" value="2"/>
</dbReference>
<dbReference type="InterPro" id="IPR011020">
    <property type="entry name" value="HTTM-like"/>
</dbReference>
<comment type="caution">
    <text evidence="9">The sequence shown here is derived from an EMBL/GenBank/DDBJ whole genome shotgun (WGS) entry which is preliminary data.</text>
</comment>
<evidence type="ECO:0000256" key="7">
    <source>
        <dbReference type="SAM" id="Phobius"/>
    </source>
</evidence>
<dbReference type="EMBL" id="VWOX01000008">
    <property type="protein sequence ID" value="KAA5542167.1"/>
    <property type="molecule type" value="Genomic_DNA"/>
</dbReference>
<feature type="transmembrane region" description="Helical" evidence="7">
    <location>
        <begin position="174"/>
        <end position="195"/>
    </location>
</feature>
<protein>
    <recommendedName>
        <fullName evidence="8">HTTM-like domain-containing protein</fullName>
    </recommendedName>
</protein>
<keyword evidence="4 7" id="KW-0472">Membrane</keyword>
<feature type="transmembrane region" description="Helical" evidence="7">
    <location>
        <begin position="333"/>
        <end position="351"/>
    </location>
</feature>
<dbReference type="InterPro" id="IPR053935">
    <property type="entry name" value="VKGC_lumenal_dom"/>
</dbReference>
<name>A0A5M6D3S8_9BACT</name>
<feature type="transmembrane region" description="Helical" evidence="7">
    <location>
        <begin position="132"/>
        <end position="153"/>
    </location>
</feature>
<dbReference type="RefSeq" id="WP_150077314.1">
    <property type="nucleotide sequence ID" value="NZ_VWOX01000008.1"/>
</dbReference>
<feature type="transmembrane region" description="Helical" evidence="7">
    <location>
        <begin position="233"/>
        <end position="257"/>
    </location>
</feature>
<accession>A0A5M6D3S8</accession>
<dbReference type="GO" id="GO:0012505">
    <property type="term" value="C:endomembrane system"/>
    <property type="evidence" value="ECO:0007669"/>
    <property type="project" value="UniProtKB-SubCell"/>
</dbReference>
<evidence type="ECO:0000256" key="1">
    <source>
        <dbReference type="ARBA" id="ARBA00004127"/>
    </source>
</evidence>
<dbReference type="InterPro" id="IPR053934">
    <property type="entry name" value="HTTM_dom"/>
</dbReference>
<evidence type="ECO:0000313" key="10">
    <source>
        <dbReference type="Proteomes" id="UP000324479"/>
    </source>
</evidence>
<feature type="transmembrane region" description="Helical" evidence="7">
    <location>
        <begin position="90"/>
        <end position="120"/>
    </location>
</feature>
<dbReference type="Proteomes" id="UP000324479">
    <property type="component" value="Unassembled WGS sequence"/>
</dbReference>
<reference evidence="9 10" key="1">
    <citation type="submission" date="2019-08" db="EMBL/GenBank/DDBJ databases">
        <authorList>
            <person name="Dhanesh K."/>
            <person name="Kumar G."/>
            <person name="Sasikala C."/>
            <person name="Venkata Ramana C."/>
        </authorList>
    </citation>
    <scope>NUCLEOTIDE SEQUENCE [LARGE SCALE GENOMIC DNA]</scope>
    <source>
        <strain evidence="9 10">JC645</strain>
    </source>
</reference>
<keyword evidence="5" id="KW-1015">Disulfide bond</keyword>
<evidence type="ECO:0000256" key="3">
    <source>
        <dbReference type="ARBA" id="ARBA00022989"/>
    </source>
</evidence>
<evidence type="ECO:0000256" key="4">
    <source>
        <dbReference type="ARBA" id="ARBA00023136"/>
    </source>
</evidence>
<dbReference type="PANTHER" id="PTHR12639:SF7">
    <property type="entry name" value="HTTM DOMAIN-CONTAINING PROTEIN"/>
    <property type="match status" value="1"/>
</dbReference>
<evidence type="ECO:0000256" key="5">
    <source>
        <dbReference type="ARBA" id="ARBA00023157"/>
    </source>
</evidence>
<keyword evidence="10" id="KW-1185">Reference proteome</keyword>
<organism evidence="9 10">
    <name type="scientific">Roseiconus nitratireducens</name>
    <dbReference type="NCBI Taxonomy" id="2605748"/>
    <lineage>
        <taxon>Bacteria</taxon>
        <taxon>Pseudomonadati</taxon>
        <taxon>Planctomycetota</taxon>
        <taxon>Planctomycetia</taxon>
        <taxon>Pirellulales</taxon>
        <taxon>Pirellulaceae</taxon>
        <taxon>Roseiconus</taxon>
    </lineage>
</organism>
<feature type="transmembrane region" description="Helical" evidence="7">
    <location>
        <begin position="277"/>
        <end position="296"/>
    </location>
</feature>
<keyword evidence="2 7" id="KW-0812">Transmembrane</keyword>
<dbReference type="PANTHER" id="PTHR12639">
    <property type="entry name" value="VITAMIN K-DEPENDENT GAMMA-CARBOXYLASE"/>
    <property type="match status" value="1"/>
</dbReference>
<gene>
    <name evidence="9" type="ORF">FYK55_15270</name>
</gene>
<comment type="subcellular location">
    <subcellularLocation>
        <location evidence="1">Endomembrane system</location>
        <topology evidence="1">Multi-pass membrane protein</topology>
    </subcellularLocation>
</comment>
<keyword evidence="3 7" id="KW-1133">Transmembrane helix</keyword>
<evidence type="ECO:0000313" key="9">
    <source>
        <dbReference type="EMBL" id="KAA5542167.1"/>
    </source>
</evidence>
<evidence type="ECO:0000256" key="2">
    <source>
        <dbReference type="ARBA" id="ARBA00022692"/>
    </source>
</evidence>
<sequence>MPRKRAPQKRARDYVAEFKALLSTPVDGASLAAFRICFGLVMAWHIGKFLIPTDGVRPLDLYYVNPPWHFTYLGFEWVRPWAEPWLSIHFGVAVISALLVAAGLFYRAAATTLFLSYGYIFLLEATNYNNHYYLMCLLAFLLLCMPAATRFSIDNLIGFHPRGNQAPASEWAEGMIPFWPVFLLRFQIFIVYFFGGLAKLNTDWLTGEPLFAIGDQLRLTADRLVGLPDNVQTIHFCLLLAWGGLIFDLAIGFLLLWKRTRWLAITLTFLFHFHNHFMFPIGVFPTMAFTASLIYFSPDWPLRLTKRLGGFAWRAREPSDSAKVTPHAFPMPGYAFALVCLFLTWQSVWPLRHHFISGDANWTEEAQDFSWRMMLRSKAAGYLTYRVVDPEVQIIDGRGRSQVDWQACSDDVPKAVYTSIDSHLFRWDHHPGLAVTYEPSLGTRVVYNSPNTSEANEQSLSTERESLSKLWRSAFGREPEIEQTISLAEALQSTRERVREADTAERFGKSSVEAVLSLVSELEQMLVERDQSSKPSEVTQVALTNRLHQLYQSLLFPDLQPIFGRLHPFLLQGADFTGERFLVLSDSESKTSLDRSSLLKLSGGEPYVVWVDFSRLRPVDWRGLPRSFVTFEDRNLHVMWNHFHEMNSHQLEQFTVRPRLIQQYARHVADQWQTATGRRPEVRATSYIMLNYHFPRPLVDPQVDLAAVTYLPFKHNQWILPRSTERINVSKIQTPSNGMRR</sequence>
<dbReference type="Pfam" id="PF05090">
    <property type="entry name" value="HTTM"/>
    <property type="match status" value="1"/>
</dbReference>
<dbReference type="AlphaFoldDB" id="A0A5M6D3S8"/>
<keyword evidence="6" id="KW-0456">Lyase</keyword>
<dbReference type="GO" id="GO:0008488">
    <property type="term" value="F:gamma-glutamyl carboxylase activity"/>
    <property type="evidence" value="ECO:0007669"/>
    <property type="project" value="InterPro"/>
</dbReference>
<proteinExistence type="predicted"/>
<feature type="domain" description="HTTM-like" evidence="8">
    <location>
        <begin position="23"/>
        <end position="300"/>
    </location>
</feature>
<dbReference type="InterPro" id="IPR007782">
    <property type="entry name" value="VKG_COase"/>
</dbReference>
<dbReference type="GO" id="GO:0019842">
    <property type="term" value="F:vitamin binding"/>
    <property type="evidence" value="ECO:0007669"/>
    <property type="project" value="TreeGrafter"/>
</dbReference>
<dbReference type="SMART" id="SM00752">
    <property type="entry name" value="HTTM"/>
    <property type="match status" value="1"/>
</dbReference>